<dbReference type="GeneID" id="54981691"/>
<keyword evidence="2" id="KW-0540">Nuclease</keyword>
<dbReference type="Proteomes" id="UP000222256">
    <property type="component" value="Segment"/>
</dbReference>
<name>A0A223LI31_9CAUD</name>
<reference evidence="2 3" key="1">
    <citation type="submission" date="2017-06" db="EMBL/GenBank/DDBJ databases">
        <title>A Novel Lytic Pseudoalteromonas phage Isolated from Qingdao coast of China.</title>
        <authorList>
            <person name="Li H."/>
        </authorList>
    </citation>
    <scope>NUCLEOTIDE SEQUENCE [LARGE SCALE GENOMIC DNA]</scope>
</reference>
<dbReference type="GO" id="GO:0004519">
    <property type="term" value="F:endonuclease activity"/>
    <property type="evidence" value="ECO:0007669"/>
    <property type="project" value="UniProtKB-KW"/>
</dbReference>
<accession>A0A223LI31</accession>
<organism evidence="2 3">
    <name type="scientific">Pseudoalteromonas phage J2-1</name>
    <dbReference type="NCBI Taxonomy" id="2023998"/>
    <lineage>
        <taxon>Viruses</taxon>
        <taxon>Duplodnaviria</taxon>
        <taxon>Heunggongvirae</taxon>
        <taxon>Uroviricota</taxon>
        <taxon>Caudoviricetes</taxon>
        <taxon>Qingdaovirus</taxon>
        <taxon>Qingdaovirus J21</taxon>
    </lineage>
</organism>
<evidence type="ECO:0000313" key="3">
    <source>
        <dbReference type="Proteomes" id="UP000222256"/>
    </source>
</evidence>
<evidence type="ECO:0000313" key="2">
    <source>
        <dbReference type="EMBL" id="ASU03368.1"/>
    </source>
</evidence>
<dbReference type="InterPro" id="IPR003615">
    <property type="entry name" value="HNH_nuc"/>
</dbReference>
<dbReference type="SUPFAM" id="SSF54060">
    <property type="entry name" value="His-Me finger endonucleases"/>
    <property type="match status" value="1"/>
</dbReference>
<sequence>MFKVVPDYEFIMINTEGVIKSCYSGNVLKPYSDKDGYLRVSSWNPEEGKNKSVSVHRAKAKAFIPNPENKPCVNHKDCNRQNNDLDNLEWCTVAENNLHGLLYGDICVGRKGEGNPNNVHPEELIHNICSLLEKGLSQVKITKQLGIKKSLVYDVRSKTTWCEISDLYNIKPVNKSLDSDTVHLICKDLQEGLSDKVIDSKYSLGQGVLRFIKQRKTFKHVSKNYNWD</sequence>
<dbReference type="KEGG" id="vg:54981691"/>
<proteinExistence type="predicted"/>
<dbReference type="EMBL" id="MF370964">
    <property type="protein sequence ID" value="ASU03368.1"/>
    <property type="molecule type" value="Genomic_DNA"/>
</dbReference>
<dbReference type="Pfam" id="PF13392">
    <property type="entry name" value="HNH_3"/>
    <property type="match status" value="1"/>
</dbReference>
<dbReference type="Gene3D" id="3.90.75.20">
    <property type="match status" value="1"/>
</dbReference>
<keyword evidence="2" id="KW-0255">Endonuclease</keyword>
<dbReference type="InterPro" id="IPR044925">
    <property type="entry name" value="His-Me_finger_sf"/>
</dbReference>
<protein>
    <submittedName>
        <fullName evidence="2">HNH homing endonuclease</fullName>
    </submittedName>
</protein>
<keyword evidence="3" id="KW-1185">Reference proteome</keyword>
<dbReference type="RefSeq" id="YP_009791509.1">
    <property type="nucleotide sequence ID" value="NC_047839.1"/>
</dbReference>
<evidence type="ECO:0000259" key="1">
    <source>
        <dbReference type="Pfam" id="PF13392"/>
    </source>
</evidence>
<keyword evidence="2" id="KW-0378">Hydrolase</keyword>
<feature type="domain" description="HNH nuclease" evidence="1">
    <location>
        <begin position="69"/>
        <end position="97"/>
    </location>
</feature>